<accession>A0A4R8GFY1</accession>
<evidence type="ECO:0000256" key="6">
    <source>
        <dbReference type="PROSITE-ProRule" id="PRU01248"/>
    </source>
</evidence>
<dbReference type="Proteomes" id="UP000295472">
    <property type="component" value="Unassembled WGS sequence"/>
</dbReference>
<dbReference type="CDD" id="cd00397">
    <property type="entry name" value="DNA_BRE_C"/>
    <property type="match status" value="1"/>
</dbReference>
<dbReference type="PROSITE" id="PS51898">
    <property type="entry name" value="TYR_RECOMBINASE"/>
    <property type="match status" value="1"/>
</dbReference>
<dbReference type="SUPFAM" id="SSF56349">
    <property type="entry name" value="DNA breaking-rejoining enzymes"/>
    <property type="match status" value="1"/>
</dbReference>
<feature type="domain" description="Tyr recombinase" evidence="7">
    <location>
        <begin position="115"/>
        <end position="296"/>
    </location>
</feature>
<dbReference type="Pfam" id="PF02899">
    <property type="entry name" value="Phage_int_SAM_1"/>
    <property type="match status" value="1"/>
</dbReference>
<dbReference type="GO" id="GO:0006310">
    <property type="term" value="P:DNA recombination"/>
    <property type="evidence" value="ECO:0007669"/>
    <property type="project" value="UniProtKB-KW"/>
</dbReference>
<evidence type="ECO:0000313" key="10">
    <source>
        <dbReference type="Proteomes" id="UP000295472"/>
    </source>
</evidence>
<evidence type="ECO:0000256" key="5">
    <source>
        <dbReference type="ARBA" id="ARBA00023172"/>
    </source>
</evidence>
<dbReference type="PANTHER" id="PTHR30349">
    <property type="entry name" value="PHAGE INTEGRASE-RELATED"/>
    <property type="match status" value="1"/>
</dbReference>
<comment type="similarity">
    <text evidence="2">Belongs to the 'phage' integrase family.</text>
</comment>
<evidence type="ECO:0000256" key="4">
    <source>
        <dbReference type="ARBA" id="ARBA00023125"/>
    </source>
</evidence>
<dbReference type="InterPro" id="IPR010998">
    <property type="entry name" value="Integrase_recombinase_N"/>
</dbReference>
<comment type="function">
    <text evidence="1">Site-specific tyrosine recombinase, which acts by catalyzing the cutting and rejoining of the recombining DNA molecules.</text>
</comment>
<feature type="domain" description="Core-binding (CB)" evidence="8">
    <location>
        <begin position="13"/>
        <end position="98"/>
    </location>
</feature>
<dbReference type="GO" id="GO:0015074">
    <property type="term" value="P:DNA integration"/>
    <property type="evidence" value="ECO:0007669"/>
    <property type="project" value="InterPro"/>
</dbReference>
<dbReference type="AlphaFoldDB" id="A0A4R8GFY1"/>
<dbReference type="PANTHER" id="PTHR30349:SF41">
    <property type="entry name" value="INTEGRASE_RECOMBINASE PROTEIN MJ0367-RELATED"/>
    <property type="match status" value="1"/>
</dbReference>
<keyword evidence="3" id="KW-0229">DNA integration</keyword>
<comment type="caution">
    <text evidence="9">The sequence shown here is derived from an EMBL/GenBank/DDBJ whole genome shotgun (WGS) entry which is preliminary data.</text>
</comment>
<dbReference type="RefSeq" id="WP_134059038.1">
    <property type="nucleotide sequence ID" value="NZ_SOEF01000012.1"/>
</dbReference>
<keyword evidence="4 6" id="KW-0238">DNA-binding</keyword>
<dbReference type="InterPro" id="IPR044068">
    <property type="entry name" value="CB"/>
</dbReference>
<evidence type="ECO:0000313" key="9">
    <source>
        <dbReference type="EMBL" id="TDX44412.1"/>
    </source>
</evidence>
<dbReference type="InterPro" id="IPR004107">
    <property type="entry name" value="Integrase_SAM-like_N"/>
</dbReference>
<dbReference type="InterPro" id="IPR013762">
    <property type="entry name" value="Integrase-like_cat_sf"/>
</dbReference>
<dbReference type="Gene3D" id="1.10.443.10">
    <property type="entry name" value="Intergrase catalytic core"/>
    <property type="match status" value="1"/>
</dbReference>
<dbReference type="GeneID" id="57012529"/>
<dbReference type="Gene3D" id="1.10.150.130">
    <property type="match status" value="1"/>
</dbReference>
<evidence type="ECO:0000256" key="2">
    <source>
        <dbReference type="ARBA" id="ARBA00008857"/>
    </source>
</evidence>
<evidence type="ECO:0000256" key="1">
    <source>
        <dbReference type="ARBA" id="ARBA00003283"/>
    </source>
</evidence>
<reference evidence="9 10" key="1">
    <citation type="submission" date="2019-03" db="EMBL/GenBank/DDBJ databases">
        <title>Subsurface microbial communities from deep shales in Ohio and West Virginia, USA.</title>
        <authorList>
            <person name="Wrighton K."/>
        </authorList>
    </citation>
    <scope>NUCLEOTIDE SEQUENCE [LARGE SCALE GENOMIC DNA]</scope>
    <source>
        <strain evidence="9 10">DSMZ 11287</strain>
    </source>
</reference>
<dbReference type="InterPro" id="IPR050090">
    <property type="entry name" value="Tyrosine_recombinase_XerCD"/>
</dbReference>
<evidence type="ECO:0000259" key="7">
    <source>
        <dbReference type="PROSITE" id="PS51898"/>
    </source>
</evidence>
<organism evidence="9 10">
    <name type="scientific">Halanaerobium congolense</name>
    <dbReference type="NCBI Taxonomy" id="54121"/>
    <lineage>
        <taxon>Bacteria</taxon>
        <taxon>Bacillati</taxon>
        <taxon>Bacillota</taxon>
        <taxon>Clostridia</taxon>
        <taxon>Halanaerobiales</taxon>
        <taxon>Halanaerobiaceae</taxon>
        <taxon>Halanaerobium</taxon>
    </lineage>
</organism>
<evidence type="ECO:0000256" key="3">
    <source>
        <dbReference type="ARBA" id="ARBA00022908"/>
    </source>
</evidence>
<name>A0A4R8GFY1_9FIRM</name>
<dbReference type="Pfam" id="PF00589">
    <property type="entry name" value="Phage_integrase"/>
    <property type="match status" value="1"/>
</dbReference>
<dbReference type="EMBL" id="SOEF01000012">
    <property type="protein sequence ID" value="TDX44412.1"/>
    <property type="molecule type" value="Genomic_DNA"/>
</dbReference>
<dbReference type="GO" id="GO:0003677">
    <property type="term" value="F:DNA binding"/>
    <property type="evidence" value="ECO:0007669"/>
    <property type="project" value="UniProtKB-UniRule"/>
</dbReference>
<gene>
    <name evidence="9" type="ORF">C7954_1127</name>
</gene>
<protein>
    <submittedName>
        <fullName evidence="9">Integrase/recombinase XerD</fullName>
    </submittedName>
</protein>
<proteinExistence type="inferred from homology"/>
<keyword evidence="5" id="KW-0233">DNA recombination</keyword>
<evidence type="ECO:0000259" key="8">
    <source>
        <dbReference type="PROSITE" id="PS51900"/>
    </source>
</evidence>
<dbReference type="InterPro" id="IPR011010">
    <property type="entry name" value="DNA_brk_join_enz"/>
</dbReference>
<dbReference type="InterPro" id="IPR002104">
    <property type="entry name" value="Integrase_catalytic"/>
</dbReference>
<sequence length="315" mass="37421">MPKMNLIKYSDRMTVEEAYEKFIKFCRAKDLSEKTLWYYNNNFKRFNNFLLEEDIGLISEINGEVMTDYILFLKEGDRTNSSINTYLRAVRAFLYHLMDLGYLEEFKITLLRKTEKIKITYTDGELRKLLKKPDIKNCGFAEYRNWVLTNWLLATGNRSRTVRNIKIGDLDLNDGYVVLREVKNKKQRIIPIAKSLIVILQEYLTFLNQDKDQYLFCSIYGEKLTAEGISSAIPTYNQKRGVDKTSIHLYRHTFAKRWIKNGGDIFRLQKILGHSNMEMVRKYVNMYGEDLKENFEEFNPINQFVNTRKEHIKLK</sequence>
<dbReference type="PROSITE" id="PS51900">
    <property type="entry name" value="CB"/>
    <property type="match status" value="1"/>
</dbReference>